<evidence type="ECO:0000313" key="8">
    <source>
        <dbReference type="EMBL" id="MBP1985821.1"/>
    </source>
</evidence>
<organism evidence="8 9">
    <name type="scientific">Halolamina salifodinae</name>
    <dbReference type="NCBI Taxonomy" id="1202767"/>
    <lineage>
        <taxon>Archaea</taxon>
        <taxon>Methanobacteriati</taxon>
        <taxon>Methanobacteriota</taxon>
        <taxon>Stenosarchaea group</taxon>
        <taxon>Halobacteria</taxon>
        <taxon>Halobacteriales</taxon>
        <taxon>Haloferacaceae</taxon>
    </lineage>
</organism>
<evidence type="ECO:0000256" key="4">
    <source>
        <dbReference type="ARBA" id="ARBA00022801"/>
    </source>
</evidence>
<protein>
    <recommendedName>
        <fullName evidence="6">Probable ribonuclease FAU-1</fullName>
        <ecNumber evidence="6">3.1.26.-</ecNumber>
    </recommendedName>
    <alternativeName>
        <fullName evidence="6">RNA-binding protein FAU-1</fullName>
    </alternativeName>
</protein>
<dbReference type="PANTHER" id="PTHR39159">
    <property type="match status" value="1"/>
</dbReference>
<dbReference type="GO" id="GO:0016891">
    <property type="term" value="F:RNA endonuclease activity producing 5'-phosphomonoesters, hydrolytic mechanism"/>
    <property type="evidence" value="ECO:0007669"/>
    <property type="project" value="UniProtKB-UniRule"/>
</dbReference>
<dbReference type="InterPro" id="IPR007295">
    <property type="entry name" value="DUF402"/>
</dbReference>
<dbReference type="CDD" id="cd00164">
    <property type="entry name" value="S1_like"/>
    <property type="match status" value="1"/>
</dbReference>
<keyword evidence="3 6" id="KW-0255">Endonuclease</keyword>
<dbReference type="EC" id="3.1.26.-" evidence="6"/>
<dbReference type="RefSeq" id="WP_209489747.1">
    <property type="nucleotide sequence ID" value="NZ_JAGGLC010000001.1"/>
</dbReference>
<dbReference type="PANTHER" id="PTHR39159:SF1">
    <property type="entry name" value="UPF0374 PROTEIN YGAC"/>
    <property type="match status" value="1"/>
</dbReference>
<dbReference type="Gene3D" id="2.40.380.10">
    <property type="entry name" value="FomD-like"/>
    <property type="match status" value="1"/>
</dbReference>
<dbReference type="GO" id="GO:0006364">
    <property type="term" value="P:rRNA processing"/>
    <property type="evidence" value="ECO:0007669"/>
    <property type="project" value="UniProtKB-UniRule"/>
</dbReference>
<evidence type="ECO:0000256" key="2">
    <source>
        <dbReference type="ARBA" id="ARBA00022722"/>
    </source>
</evidence>
<dbReference type="InterPro" id="IPR050212">
    <property type="entry name" value="Ntdp-like"/>
</dbReference>
<keyword evidence="1 6" id="KW-0698">rRNA processing</keyword>
<evidence type="ECO:0000259" key="7">
    <source>
        <dbReference type="PROSITE" id="PS50126"/>
    </source>
</evidence>
<accession>A0A8T4GRQ3</accession>
<reference evidence="8" key="1">
    <citation type="submission" date="2021-03" db="EMBL/GenBank/DDBJ databases">
        <title>Genomic Encyclopedia of Type Strains, Phase IV (KMG-IV): sequencing the most valuable type-strain genomes for metagenomic binning, comparative biology and taxonomic classification.</title>
        <authorList>
            <person name="Goeker M."/>
        </authorList>
    </citation>
    <scope>NUCLEOTIDE SEQUENCE</scope>
    <source>
        <strain evidence="8">DSM 26232</strain>
    </source>
</reference>
<feature type="domain" description="S1 motif" evidence="7">
    <location>
        <begin position="98"/>
        <end position="162"/>
    </location>
</feature>
<dbReference type="InterPro" id="IPR035930">
    <property type="entry name" value="FomD-like_sf"/>
</dbReference>
<comment type="caution">
    <text evidence="8">The sequence shown here is derived from an EMBL/GenBank/DDBJ whole genome shotgun (WGS) entry which is preliminary data.</text>
</comment>
<evidence type="ECO:0000256" key="6">
    <source>
        <dbReference type="HAMAP-Rule" id="MF_01910"/>
    </source>
</evidence>
<dbReference type="HAMAP" id="MF_01910">
    <property type="entry name" value="RNA_binding_AU_1"/>
    <property type="match status" value="1"/>
</dbReference>
<dbReference type="PIRSF" id="PIRSF018644">
    <property type="entry name" value="RNA-binding_FAU-1"/>
    <property type="match status" value="1"/>
</dbReference>
<keyword evidence="5 6" id="KW-0694">RNA-binding</keyword>
<name>A0A8T4GRQ3_9EURY</name>
<evidence type="ECO:0000256" key="5">
    <source>
        <dbReference type="ARBA" id="ARBA00022884"/>
    </source>
</evidence>
<dbReference type="Proteomes" id="UP000823736">
    <property type="component" value="Unassembled WGS sequence"/>
</dbReference>
<dbReference type="InterPro" id="IPR016730">
    <property type="entry name" value="RNA-bd_FAU-1"/>
</dbReference>
<keyword evidence="9" id="KW-1185">Reference proteome</keyword>
<dbReference type="InterPro" id="IPR012340">
    <property type="entry name" value="NA-bd_OB-fold"/>
</dbReference>
<dbReference type="PROSITE" id="PS50126">
    <property type="entry name" value="S1"/>
    <property type="match status" value="1"/>
</dbReference>
<keyword evidence="2 6" id="KW-0540">Nuclease</keyword>
<dbReference type="EMBL" id="JAGGLC010000001">
    <property type="protein sequence ID" value="MBP1985821.1"/>
    <property type="molecule type" value="Genomic_DNA"/>
</dbReference>
<proteinExistence type="inferred from homology"/>
<keyword evidence="4 6" id="KW-0378">Hydrolase</keyword>
<sequence length="476" mass="50700">MTEDSADAANVRVRGIYATALTRTLLDAGHRVVQASPPIQRRFDADLPAADHDAAIETGPDRQGINVAGDPAAVTRIHGLLADTGIDTLTWADPAPVGAVFDGRVTETLGTGAVVELGETEGYLPFRNVDGTIDEGDAVRVQVTEAAAPWDSDRHLLDTAFRVEAGLATLTRGHEGIRVAGRDDAAGRELAGITDLLGSDPPAGWGLEWAHDARDAEMETLGDALAQASEHATDLADAIDDAGEPEPVREIASPAAGAWVWFGRESRFALDEARRTVTTTMPGHHRTKAGTNAASAGVDFAEALCGGDMGEEFPFAVVADQFGPHVGDRVRIDHGKPAGRRIVLGEGEVKECDDDGTLAVEREIAGSGSYDALGTPRAPGDTALTKFREGRWWYPTTYRGADGEHKGTYVNICTPVELFPDVVRYVDLHVDVIKYPDGEVERVDDDELDAAVEDGDLSEELAEKARQVASSIERAL</sequence>
<evidence type="ECO:0000256" key="3">
    <source>
        <dbReference type="ARBA" id="ARBA00022759"/>
    </source>
</evidence>
<dbReference type="SUPFAM" id="SSF50249">
    <property type="entry name" value="Nucleic acid-binding proteins"/>
    <property type="match status" value="1"/>
</dbReference>
<dbReference type="OrthoDB" id="84798at2157"/>
<dbReference type="SUPFAM" id="SSF159234">
    <property type="entry name" value="FomD-like"/>
    <property type="match status" value="1"/>
</dbReference>
<dbReference type="InterPro" id="IPR003029">
    <property type="entry name" value="S1_domain"/>
</dbReference>
<dbReference type="AlphaFoldDB" id="A0A8T4GRQ3"/>
<evidence type="ECO:0000256" key="1">
    <source>
        <dbReference type="ARBA" id="ARBA00022552"/>
    </source>
</evidence>
<comment type="similarity">
    <text evidence="6">Belongs to the FAU-1 family.</text>
</comment>
<dbReference type="Pfam" id="PF04167">
    <property type="entry name" value="DUF402"/>
    <property type="match status" value="1"/>
</dbReference>
<dbReference type="GO" id="GO:0035925">
    <property type="term" value="F:mRNA 3'-UTR AU-rich region binding"/>
    <property type="evidence" value="ECO:0007669"/>
    <property type="project" value="UniProtKB-UniRule"/>
</dbReference>
<evidence type="ECO:0000313" key="9">
    <source>
        <dbReference type="Proteomes" id="UP000823736"/>
    </source>
</evidence>
<gene>
    <name evidence="6" type="primary">fau-1</name>
    <name evidence="8" type="ORF">J2753_000294</name>
</gene>
<comment type="function">
    <text evidence="6">Probable RNase involved in rRNA stability through maturation and/or degradation of precursor rRNAs. Binds to RNA in loop regions with AU-rich sequences.</text>
</comment>